<feature type="region of interest" description="Disordered" evidence="8">
    <location>
        <begin position="180"/>
        <end position="295"/>
    </location>
</feature>
<evidence type="ECO:0000256" key="8">
    <source>
        <dbReference type="SAM" id="MobiDB-lite"/>
    </source>
</evidence>
<dbReference type="InterPro" id="IPR005037">
    <property type="entry name" value="PRP38"/>
</dbReference>
<evidence type="ECO:0000256" key="4">
    <source>
        <dbReference type="ARBA" id="ARBA00022728"/>
    </source>
</evidence>
<accession>A0A9P6YUV7</accession>
<comment type="subcellular location">
    <subcellularLocation>
        <location evidence="1 7">Nucleus</location>
    </subcellularLocation>
</comment>
<evidence type="ECO:0000256" key="3">
    <source>
        <dbReference type="ARBA" id="ARBA00022664"/>
    </source>
</evidence>
<reference evidence="9 10" key="1">
    <citation type="journal article" date="2020" name="Microb. Genom.">
        <title>Genetic diversity of clinical and environmental Mucorales isolates obtained from an investigation of mucormycosis cases among solid organ transplant recipients.</title>
        <authorList>
            <person name="Nguyen M.H."/>
            <person name="Kaul D."/>
            <person name="Muto C."/>
            <person name="Cheng S.J."/>
            <person name="Richter R.A."/>
            <person name="Bruno V.M."/>
            <person name="Liu G."/>
            <person name="Beyhan S."/>
            <person name="Sundermann A.J."/>
            <person name="Mounaud S."/>
            <person name="Pasculle A.W."/>
            <person name="Nierman W.C."/>
            <person name="Driscoll E."/>
            <person name="Cumbie R."/>
            <person name="Clancy C.J."/>
            <person name="Dupont C.L."/>
        </authorList>
    </citation>
    <scope>NUCLEOTIDE SEQUENCE [LARGE SCALE GENOMIC DNA]</scope>
    <source>
        <strain evidence="9 10">GL24</strain>
    </source>
</reference>
<dbReference type="PANTHER" id="PTHR23142">
    <property type="entry name" value="PRE-MRNA-SPLICING FACTOR 38A-RELATED"/>
    <property type="match status" value="1"/>
</dbReference>
<feature type="compositionally biased region" description="Basic and acidic residues" evidence="8">
    <location>
        <begin position="243"/>
        <end position="287"/>
    </location>
</feature>
<keyword evidence="10" id="KW-1185">Reference proteome</keyword>
<comment type="similarity">
    <text evidence="2 7">Belongs to the PRP38 family.</text>
</comment>
<sequence length="295" mass="36109">MGNKKDNNRLETWGNETTMNMNAIIYQNILSSPYFRSLYDKKTFHEIVDEIYNEVSVLTPFIKGNQPSTAFCLLFKLWTLKLTIRQLENLVEHGDSPYIRAIGFLYLRYVCAPAQLWDWYQYYLEDDEEVAISSGLHPTKVTVGQLIRMLIIEPKFQGTMLPRIPIPIARDLEKKLKEYDDEKRKEKKRPEHKDDYESDRRDRYDDRSRDRYDDRSKDRYRSNRSRSPRYRSSRSRSPSSRRRRDEFDDYERYRGRSRDYKKYDDDRYKRDYRQERYARDRSRDRSRNRNKRSRS</sequence>
<dbReference type="GO" id="GO:0005681">
    <property type="term" value="C:spliceosomal complex"/>
    <property type="evidence" value="ECO:0007669"/>
    <property type="project" value="UniProtKB-KW"/>
</dbReference>
<feature type="compositionally biased region" description="Basic and acidic residues" evidence="8">
    <location>
        <begin position="180"/>
        <end position="221"/>
    </location>
</feature>
<dbReference type="EMBL" id="JAANIU010002528">
    <property type="protein sequence ID" value="KAG1564604.1"/>
    <property type="molecule type" value="Genomic_DNA"/>
</dbReference>
<evidence type="ECO:0000256" key="6">
    <source>
        <dbReference type="ARBA" id="ARBA00023242"/>
    </source>
</evidence>
<proteinExistence type="inferred from homology"/>
<dbReference type="Pfam" id="PF03371">
    <property type="entry name" value="PRP38"/>
    <property type="match status" value="1"/>
</dbReference>
<evidence type="ECO:0000313" key="10">
    <source>
        <dbReference type="Proteomes" id="UP000740926"/>
    </source>
</evidence>
<dbReference type="AlphaFoldDB" id="A0A9P6YUV7"/>
<dbReference type="GO" id="GO:0000398">
    <property type="term" value="P:mRNA splicing, via spliceosome"/>
    <property type="evidence" value="ECO:0007669"/>
    <property type="project" value="UniProtKB-UniRule"/>
</dbReference>
<evidence type="ECO:0000256" key="7">
    <source>
        <dbReference type="RuleBase" id="RU367025"/>
    </source>
</evidence>
<keyword evidence="5 7" id="KW-0508">mRNA splicing</keyword>
<evidence type="ECO:0000256" key="2">
    <source>
        <dbReference type="ARBA" id="ARBA00006164"/>
    </source>
</evidence>
<organism evidence="9 10">
    <name type="scientific">Rhizopus delemar</name>
    <dbReference type="NCBI Taxonomy" id="936053"/>
    <lineage>
        <taxon>Eukaryota</taxon>
        <taxon>Fungi</taxon>
        <taxon>Fungi incertae sedis</taxon>
        <taxon>Mucoromycota</taxon>
        <taxon>Mucoromycotina</taxon>
        <taxon>Mucoromycetes</taxon>
        <taxon>Mucorales</taxon>
        <taxon>Mucorineae</taxon>
        <taxon>Rhizopodaceae</taxon>
        <taxon>Rhizopus</taxon>
    </lineage>
</organism>
<name>A0A9P6YUV7_9FUNG</name>
<protein>
    <recommendedName>
        <fullName evidence="7">Pre-mRNA-splicing factor 38</fullName>
    </recommendedName>
</protein>
<comment type="function">
    <text evidence="7">Required for pre-mRNA splicing.</text>
</comment>
<keyword evidence="3 7" id="KW-0507">mRNA processing</keyword>
<keyword evidence="6 7" id="KW-0539">Nucleus</keyword>
<gene>
    <name evidence="9" type="ORF">G6F50_010863</name>
</gene>
<keyword evidence="4 7" id="KW-0747">Spliceosome</keyword>
<feature type="compositionally biased region" description="Basic residues" evidence="8">
    <location>
        <begin position="222"/>
        <end position="242"/>
    </location>
</feature>
<evidence type="ECO:0000313" key="9">
    <source>
        <dbReference type="EMBL" id="KAG1564604.1"/>
    </source>
</evidence>
<comment type="caution">
    <text evidence="9">The sequence shown here is derived from an EMBL/GenBank/DDBJ whole genome shotgun (WGS) entry which is preliminary data.</text>
</comment>
<evidence type="ECO:0000256" key="1">
    <source>
        <dbReference type="ARBA" id="ARBA00004123"/>
    </source>
</evidence>
<evidence type="ECO:0000256" key="5">
    <source>
        <dbReference type="ARBA" id="ARBA00023187"/>
    </source>
</evidence>
<dbReference type="Proteomes" id="UP000740926">
    <property type="component" value="Unassembled WGS sequence"/>
</dbReference>